<dbReference type="RefSeq" id="WP_112888715.1">
    <property type="nucleotide sequence ID" value="NZ_CP030239.1"/>
</dbReference>
<feature type="compositionally biased region" description="Low complexity" evidence="1">
    <location>
        <begin position="327"/>
        <end position="336"/>
    </location>
</feature>
<protein>
    <recommendedName>
        <fullName evidence="4">Zinc-ribbon domain-containing protein</fullName>
    </recommendedName>
</protein>
<name>A0ABN5M8Q3_9RHOB</name>
<dbReference type="PIRSF" id="PIRSF012641">
    <property type="entry name" value="UCP012641"/>
    <property type="match status" value="1"/>
</dbReference>
<dbReference type="EMBL" id="CP030239">
    <property type="protein sequence ID" value="AWX94414.1"/>
    <property type="molecule type" value="Genomic_DNA"/>
</dbReference>
<keyword evidence="3" id="KW-1185">Reference proteome</keyword>
<gene>
    <name evidence="2" type="ORF">DPM13_06565</name>
</gene>
<dbReference type="Pfam" id="PF15887">
    <property type="entry name" value="Peptidase_Mx"/>
    <property type="match status" value="1"/>
</dbReference>
<accession>A0ABN5M8Q3</accession>
<dbReference type="InterPro" id="IPR031321">
    <property type="entry name" value="UCP012641"/>
</dbReference>
<reference evidence="2 3" key="1">
    <citation type="submission" date="2018-06" db="EMBL/GenBank/DDBJ databases">
        <title>Complete genome sequence of Paracoccus mutanolyticus strain RSP-02 isolated from cellulosic waste.</title>
        <authorList>
            <person name="Amrutha R.N."/>
            <person name="Shrivastav A."/>
            <person name="Buddana S.K."/>
            <person name="Deshpande U."/>
            <person name="Prakasham R.S."/>
        </authorList>
    </citation>
    <scope>NUCLEOTIDE SEQUENCE [LARGE SCALE GENOMIC DNA]</scope>
    <source>
        <strain evidence="2 3">RSP-02</strain>
    </source>
</reference>
<organism evidence="2 3">
    <name type="scientific">Paracoccus mutanolyticus</name>
    <dbReference type="NCBI Taxonomy" id="1499308"/>
    <lineage>
        <taxon>Bacteria</taxon>
        <taxon>Pseudomonadati</taxon>
        <taxon>Pseudomonadota</taxon>
        <taxon>Alphaproteobacteria</taxon>
        <taxon>Rhodobacterales</taxon>
        <taxon>Paracoccaceae</taxon>
        <taxon>Paracoccus</taxon>
    </lineage>
</organism>
<proteinExistence type="predicted"/>
<dbReference type="Gene3D" id="3.40.390.70">
    <property type="match status" value="1"/>
</dbReference>
<evidence type="ECO:0008006" key="4">
    <source>
        <dbReference type="Google" id="ProtNLM"/>
    </source>
</evidence>
<evidence type="ECO:0000313" key="3">
    <source>
        <dbReference type="Proteomes" id="UP000249922"/>
    </source>
</evidence>
<evidence type="ECO:0000256" key="1">
    <source>
        <dbReference type="SAM" id="MobiDB-lite"/>
    </source>
</evidence>
<evidence type="ECO:0000313" key="2">
    <source>
        <dbReference type="EMBL" id="AWX94414.1"/>
    </source>
</evidence>
<feature type="region of interest" description="Disordered" evidence="1">
    <location>
        <begin position="327"/>
        <end position="357"/>
    </location>
</feature>
<dbReference type="Proteomes" id="UP000249922">
    <property type="component" value="Chromosome"/>
</dbReference>
<sequence length="357" mass="38879">MQRLECPSCGQRVYFHNIACACGTPLVFDPEAGRFAEGLVPCDKLGELGCNWAAQPGTTRCRSCTMTTTIPDLSVEGNLELLTRSEAAKRWVLANLARWGWFTDADPGPRMVFEMLSERAGEAEVKVMMGHDNGLITINVVEADDAVRIERQRQLGELYRSMVGHMRHEIAHFLFERLAVLPGFLDEFRAMFGDERADYGEALQAHYSSPKAPGEDYISEYATMHPHEDWAETSAHVLHLVDMTDSLMATGLTGPELPEPGYDPYADTDPDHLLTVATAVALAVNEINRALDNPDVYPFVLSDMTRRKLAFAHRWLSQGATMAPALSDAAPADAAPAAPPAPPASAAAGEPSAVRGG</sequence>